<dbReference type="SUPFAM" id="SSF54427">
    <property type="entry name" value="NTF2-like"/>
    <property type="match status" value="1"/>
</dbReference>
<protein>
    <submittedName>
        <fullName evidence="1">Uncharacterized protein</fullName>
    </submittedName>
</protein>
<dbReference type="AlphaFoldDB" id="A0A068NPF6"/>
<evidence type="ECO:0000313" key="1">
    <source>
        <dbReference type="EMBL" id="AIE84605.1"/>
    </source>
</evidence>
<sequence length="261" mass="28008">MPLLSLTALSHGQTTPERSLAGFVEAWNRKDLPAAARFIYGADPKADFSAFNKLTASQPWPILHVSNVKATVNRGTASLTYSVKVEIPGGPPAQNEVATARIFEGKWLLIPLQATGKPSKFLPGVAFMVAHPGHRVGSDSTSALIEVKQLALGALLLANDSNSVFALSDANATSKLRPYLKNPALWTAPGDPKGTQSFHLNPAVAGKSMSSIPIPARTVLLYDGKNGQLRFRWNGRAAVAFVDGHAKLVTREEAARLRWKP</sequence>
<accession>A0A068NPF6</accession>
<organism evidence="1 2">
    <name type="scientific">Fimbriimonas ginsengisoli Gsoil 348</name>
    <dbReference type="NCBI Taxonomy" id="661478"/>
    <lineage>
        <taxon>Bacteria</taxon>
        <taxon>Bacillati</taxon>
        <taxon>Armatimonadota</taxon>
        <taxon>Fimbriimonadia</taxon>
        <taxon>Fimbriimonadales</taxon>
        <taxon>Fimbriimonadaceae</taxon>
        <taxon>Fimbriimonas</taxon>
    </lineage>
</organism>
<proteinExistence type="predicted"/>
<dbReference type="InterPro" id="IPR032710">
    <property type="entry name" value="NTF2-like_dom_sf"/>
</dbReference>
<reference evidence="1 2" key="1">
    <citation type="journal article" date="2014" name="PLoS ONE">
        <title>The first complete genome sequence of the class fimbriimonadia in the phylum armatimonadetes.</title>
        <authorList>
            <person name="Hu Z.Y."/>
            <person name="Wang Y.Z."/>
            <person name="Im W.T."/>
            <person name="Wang S.Y."/>
            <person name="Zhao G.P."/>
            <person name="Zheng H.J."/>
            <person name="Quan Z.X."/>
        </authorList>
    </citation>
    <scope>NUCLEOTIDE SEQUENCE [LARGE SCALE GENOMIC DNA]</scope>
    <source>
        <strain evidence="1">Gsoil 348</strain>
    </source>
</reference>
<keyword evidence="2" id="KW-1185">Reference proteome</keyword>
<dbReference type="EMBL" id="CP007139">
    <property type="protein sequence ID" value="AIE84605.1"/>
    <property type="molecule type" value="Genomic_DNA"/>
</dbReference>
<gene>
    <name evidence="1" type="ORF">OP10G_1237</name>
</gene>
<evidence type="ECO:0000313" key="2">
    <source>
        <dbReference type="Proteomes" id="UP000027982"/>
    </source>
</evidence>
<dbReference type="HOGENOM" id="CLU_1064566_0_0_0"/>
<dbReference type="Proteomes" id="UP000027982">
    <property type="component" value="Chromosome"/>
</dbReference>
<dbReference type="KEGG" id="fgi:OP10G_1237"/>
<dbReference type="STRING" id="661478.OP10G_1237"/>
<name>A0A068NPF6_FIMGI</name>